<evidence type="ECO:0000256" key="2">
    <source>
        <dbReference type="SAM" id="MobiDB-lite"/>
    </source>
</evidence>
<reference evidence="4" key="1">
    <citation type="submission" date="2025-08" db="UniProtKB">
        <authorList>
            <consortium name="Ensembl"/>
        </authorList>
    </citation>
    <scope>IDENTIFICATION</scope>
</reference>
<dbReference type="GeneTree" id="ENSGT00940000164012"/>
<proteinExistence type="inferred from homology"/>
<dbReference type="Pfam" id="PF00339">
    <property type="entry name" value="Arrestin_N"/>
    <property type="match status" value="1"/>
</dbReference>
<feature type="compositionally biased region" description="Pro residues" evidence="2">
    <location>
        <begin position="429"/>
        <end position="455"/>
    </location>
</feature>
<evidence type="ECO:0000313" key="4">
    <source>
        <dbReference type="Ensembl" id="ENSSLUP00000008531.1"/>
    </source>
</evidence>
<dbReference type="SUPFAM" id="SSF81296">
    <property type="entry name" value="E set domains"/>
    <property type="match status" value="2"/>
</dbReference>
<dbReference type="PRINTS" id="PR01217">
    <property type="entry name" value="PRICHEXTENSN"/>
</dbReference>
<organism evidence="4 5">
    <name type="scientific">Sander lucioperca</name>
    <name type="common">Pike-perch</name>
    <name type="synonym">Perca lucioperca</name>
    <dbReference type="NCBI Taxonomy" id="283035"/>
    <lineage>
        <taxon>Eukaryota</taxon>
        <taxon>Metazoa</taxon>
        <taxon>Chordata</taxon>
        <taxon>Craniata</taxon>
        <taxon>Vertebrata</taxon>
        <taxon>Euteleostomi</taxon>
        <taxon>Actinopterygii</taxon>
        <taxon>Neopterygii</taxon>
        <taxon>Teleostei</taxon>
        <taxon>Neoteleostei</taxon>
        <taxon>Acanthomorphata</taxon>
        <taxon>Eupercaria</taxon>
        <taxon>Perciformes</taxon>
        <taxon>Percoidei</taxon>
        <taxon>Percidae</taxon>
        <taxon>Luciopercinae</taxon>
        <taxon>Sander</taxon>
    </lineage>
</organism>
<dbReference type="GO" id="GO:0005886">
    <property type="term" value="C:plasma membrane"/>
    <property type="evidence" value="ECO:0007669"/>
    <property type="project" value="TreeGrafter"/>
</dbReference>
<dbReference type="InterPro" id="IPR014752">
    <property type="entry name" value="Arrestin-like_C"/>
</dbReference>
<dbReference type="OrthoDB" id="7785529at2759"/>
<dbReference type="Gene3D" id="2.60.40.640">
    <property type="match status" value="2"/>
</dbReference>
<dbReference type="RefSeq" id="XP_031165052.1">
    <property type="nucleotide sequence ID" value="XM_031309192.2"/>
</dbReference>
<comment type="similarity">
    <text evidence="1">Belongs to the arrestin family.</text>
</comment>
<dbReference type="SMART" id="SM01017">
    <property type="entry name" value="Arrestin_C"/>
    <property type="match status" value="1"/>
</dbReference>
<dbReference type="GO" id="GO:0007399">
    <property type="term" value="P:nervous system development"/>
    <property type="evidence" value="ECO:0007669"/>
    <property type="project" value="UniProtKB-ARBA"/>
</dbReference>
<feature type="region of interest" description="Disordered" evidence="2">
    <location>
        <begin position="422"/>
        <end position="481"/>
    </location>
</feature>
<reference evidence="4" key="2">
    <citation type="submission" date="2025-09" db="UniProtKB">
        <authorList>
            <consortium name="Ensembl"/>
        </authorList>
    </citation>
    <scope>IDENTIFICATION</scope>
</reference>
<gene>
    <name evidence="4" type="primary">LOC116056831</name>
</gene>
<dbReference type="InterPro" id="IPR014756">
    <property type="entry name" value="Ig_E-set"/>
</dbReference>
<dbReference type="PANTHER" id="PTHR11188:SF135">
    <property type="entry name" value="ARRESTIN DOMAIN CONTAINING 3-LIKE-RELATED"/>
    <property type="match status" value="1"/>
</dbReference>
<keyword evidence="5" id="KW-1185">Reference proteome</keyword>
<dbReference type="PANTHER" id="PTHR11188">
    <property type="entry name" value="ARRESTIN DOMAIN CONTAINING PROTEIN"/>
    <property type="match status" value="1"/>
</dbReference>
<feature type="domain" description="Arrestin C-terminal-like" evidence="3">
    <location>
        <begin position="169"/>
        <end position="294"/>
    </location>
</feature>
<dbReference type="Pfam" id="PF02752">
    <property type="entry name" value="Arrestin_C"/>
    <property type="match status" value="1"/>
</dbReference>
<dbReference type="Ensembl" id="ENSSLUT00000008809.1">
    <property type="protein sequence ID" value="ENSSLUP00000008531.1"/>
    <property type="gene ID" value="ENSSLUG00000004033.1"/>
</dbReference>
<dbReference type="GO" id="GO:0015031">
    <property type="term" value="P:protein transport"/>
    <property type="evidence" value="ECO:0007669"/>
    <property type="project" value="TreeGrafter"/>
</dbReference>
<evidence type="ECO:0000313" key="5">
    <source>
        <dbReference type="Proteomes" id="UP000694568"/>
    </source>
</evidence>
<protein>
    <submittedName>
        <fullName evidence="4">Arrestin domain-containing protein 3-like</fullName>
    </submittedName>
</protein>
<dbReference type="Proteomes" id="UP000694568">
    <property type="component" value="Unplaced"/>
</dbReference>
<dbReference type="InterPro" id="IPR011022">
    <property type="entry name" value="Arrestin_C-like"/>
</dbReference>
<dbReference type="GeneID" id="116056831"/>
<dbReference type="AlphaFoldDB" id="A0A8C9XCA6"/>
<evidence type="ECO:0000256" key="1">
    <source>
        <dbReference type="ARBA" id="ARBA00005298"/>
    </source>
</evidence>
<name>A0A8C9XCA6_SANLU</name>
<dbReference type="InterPro" id="IPR050357">
    <property type="entry name" value="Arrestin_domain-protein"/>
</dbReference>
<evidence type="ECO:0000259" key="3">
    <source>
        <dbReference type="SMART" id="SM01017"/>
    </source>
</evidence>
<sequence>MPAIQSLTMTYDALNEYGTFSEGDTLTGKVTLALSKDTIVESLFVKAKGDADVRWTKRVGDRNHTYSAHKRYFKLKQFLIPENSNETLVPQGTHVYKFSFTIPPGSIPSSFKGSHGKIVYKLEAKLSRSWRLNRTVETDIHFVSKAFPNLHSLVSRQVGSTKKDMGLFSKGHAHMDVIVDRTAYAQGDTMVIVAKIDNSSSSEMIPKFSLIKDVVYRANGHTNHESSVIHKVVDNCIKSRTQRDVRCAIKIPRDQMPTVQNCDIISVEYHLKAYLDISFAFDPEVIFPVVIIPQDLSPGPQPGVSMGPYPAGAFGGPSISDFPSPAVSMGPYPAGAFGGPSISDFPPPAVSMGPYPVSVHSGSYGYPGAQISSAPPPVHPDNPPAYPGPPGVYPAQPAHINGAYNNPVPLLAALYGSPFSSSSSSSVLHPPPTAPTFQPLPPAPEIHPSPPPPQPFNTSPTAPTYTLQPSAPMMNTDFLSQSDEAPPAYSLLFPSFATDKSIAK</sequence>
<dbReference type="KEGG" id="sluc:116056831"/>
<dbReference type="InterPro" id="IPR011021">
    <property type="entry name" value="Arrestin-like_N"/>
</dbReference>
<accession>A0A8C9XCA6</accession>
<dbReference type="GO" id="GO:0005737">
    <property type="term" value="C:cytoplasm"/>
    <property type="evidence" value="ECO:0007669"/>
    <property type="project" value="TreeGrafter"/>
</dbReference>